<dbReference type="OrthoDB" id="2079983at2"/>
<reference evidence="4 5" key="1">
    <citation type="submission" date="2019-03" db="EMBL/GenBank/DDBJ databases">
        <authorList>
            <person name="He R.-H."/>
        </authorList>
    </citation>
    <scope>NUCLEOTIDE SEQUENCE [LARGE SCALE GENOMIC DNA]</scope>
    <source>
        <strain evidence="5">SH 714</strain>
    </source>
</reference>
<evidence type="ECO:0000313" key="5">
    <source>
        <dbReference type="Proteomes" id="UP000297975"/>
    </source>
</evidence>
<dbReference type="AlphaFoldDB" id="A0A4Y8IE61"/>
<evidence type="ECO:0000259" key="3">
    <source>
        <dbReference type="PROSITE" id="PS51272"/>
    </source>
</evidence>
<evidence type="ECO:0000313" key="4">
    <source>
        <dbReference type="EMBL" id="TFB14210.1"/>
    </source>
</evidence>
<feature type="domain" description="SLH" evidence="3">
    <location>
        <begin position="156"/>
        <end position="219"/>
    </location>
</feature>
<dbReference type="Proteomes" id="UP000297975">
    <property type="component" value="Unassembled WGS sequence"/>
</dbReference>
<protein>
    <recommendedName>
        <fullName evidence="3">SLH domain-containing protein</fullName>
    </recommendedName>
</protein>
<gene>
    <name evidence="4" type="ORF">E3U55_14265</name>
</gene>
<feature type="signal peptide" evidence="2">
    <location>
        <begin position="1"/>
        <end position="25"/>
    </location>
</feature>
<feature type="domain" description="SLH" evidence="3">
    <location>
        <begin position="32"/>
        <end position="96"/>
    </location>
</feature>
<dbReference type="InterPro" id="IPR051465">
    <property type="entry name" value="Cell_Envelope_Struct_Comp"/>
</dbReference>
<accession>A0A4Y8IE61</accession>
<dbReference type="EMBL" id="SOPW01000018">
    <property type="protein sequence ID" value="TFB14210.1"/>
    <property type="molecule type" value="Genomic_DNA"/>
</dbReference>
<dbReference type="PANTHER" id="PTHR43308">
    <property type="entry name" value="OUTER MEMBRANE PROTEIN ALPHA-RELATED"/>
    <property type="match status" value="1"/>
</dbReference>
<comment type="caution">
    <text evidence="4">The sequence shown here is derived from an EMBL/GenBank/DDBJ whole genome shotgun (WGS) entry which is preliminary data.</text>
</comment>
<feature type="domain" description="SLH" evidence="3">
    <location>
        <begin position="97"/>
        <end position="155"/>
    </location>
</feature>
<evidence type="ECO:0000256" key="2">
    <source>
        <dbReference type="SAM" id="SignalP"/>
    </source>
</evidence>
<feature type="chain" id="PRO_5038990014" description="SLH domain-containing protein" evidence="2">
    <location>
        <begin position="26"/>
        <end position="647"/>
    </location>
</feature>
<keyword evidence="1 2" id="KW-0732">Signal</keyword>
<dbReference type="InterPro" id="IPR001119">
    <property type="entry name" value="SLH_dom"/>
</dbReference>
<dbReference type="RefSeq" id="WP_134341154.1">
    <property type="nucleotide sequence ID" value="NZ_SOPW01000018.1"/>
</dbReference>
<dbReference type="PROSITE" id="PS51272">
    <property type="entry name" value="SLH"/>
    <property type="match status" value="3"/>
</dbReference>
<dbReference type="Pfam" id="PF00395">
    <property type="entry name" value="SLH"/>
    <property type="match status" value="3"/>
</dbReference>
<keyword evidence="5" id="KW-1185">Reference proteome</keyword>
<name>A0A4Y8IE61_9BACI</name>
<evidence type="ECO:0000256" key="1">
    <source>
        <dbReference type="ARBA" id="ARBA00022729"/>
    </source>
</evidence>
<proteinExistence type="predicted"/>
<organism evidence="4 5">
    <name type="scientific">Filobacillus milosensis</name>
    <dbReference type="NCBI Taxonomy" id="94137"/>
    <lineage>
        <taxon>Bacteria</taxon>
        <taxon>Bacillati</taxon>
        <taxon>Bacillota</taxon>
        <taxon>Bacilli</taxon>
        <taxon>Bacillales</taxon>
        <taxon>Bacillaceae</taxon>
        <taxon>Filobacillus</taxon>
    </lineage>
</organism>
<sequence>MGNKNRKFVAVSASSALMASALAPAAVSADTNGDTFTDLDESNPYYDQIMALVEAQVLNGYEADDTFRPERSLTRAEASVAVASLLDVDTTKEFDNPYSDVDYTDWYADSVLALTDAGVVQGSNGHFNADYELTRAELAVMVHMAFKEQLEYDSSEDLPFTDVPEGIWYEDSLKALYQNGLIAGVGNNMYAPDADFERQHFAALLARADFNFGGKLKKPEGYVIVEKVEVVGESTIKVSYSDGEIVEYELDTPLEEGVNDIRVDYNGKEFAFTVDYELEVMAEGAVEAFENSLLESDYEDAQELVNMLPEGSDLRSNLQDRLDTVWSEVNNIVTDVQDATTASELYEALNQAPFVEVKEANAELYFEAMVEANVDSTDGIQEVIDSVNEAQKDFADNVQPVLDAATDQELLDALENYENVMEENLDQYDFSGDIETSADIQAEIDETNAEVALEEFTVDVDTTQEEIDELTWFVEQVTGVDENGDIIEDNLNEAQQTVLDSYNMIIDDYAKQIVSEVNNANTVEELYAALEGLNVEAYNNLTVDQQLDVSQRFMVTNDGTEFSTTGEVKDAVMYEINGDANYPSYQSLLDDVNNATTVDEADVALEALGIEEYDNLDSTGQLNAAENVINNRDNDGYQSFTEIINNF</sequence>